<dbReference type="STRING" id="1684307.A0A316U6D9"/>
<comment type="similarity">
    <text evidence="2">Belongs to the Tom20 family.</text>
</comment>
<dbReference type="Gene3D" id="1.20.960.10">
    <property type="entry name" value="Mitochondrial outer membrane translocase complex, subunit Tom20 domain"/>
    <property type="match status" value="1"/>
</dbReference>
<dbReference type="AlphaFoldDB" id="A0A316U6D9"/>
<evidence type="ECO:0000256" key="8">
    <source>
        <dbReference type="ARBA" id="ARBA00023128"/>
    </source>
</evidence>
<dbReference type="SUPFAM" id="SSF47157">
    <property type="entry name" value="Mitochondrial import receptor subunit Tom20"/>
    <property type="match status" value="1"/>
</dbReference>
<dbReference type="GO" id="GO:0006886">
    <property type="term" value="P:intracellular protein transport"/>
    <property type="evidence" value="ECO:0007669"/>
    <property type="project" value="InterPro"/>
</dbReference>
<feature type="compositionally biased region" description="Acidic residues" evidence="10">
    <location>
        <begin position="338"/>
        <end position="351"/>
    </location>
</feature>
<name>A0A316U6D9_9BASI</name>
<dbReference type="GO" id="GO:0005742">
    <property type="term" value="C:mitochondrial outer membrane translocase complex"/>
    <property type="evidence" value="ECO:0007669"/>
    <property type="project" value="InterPro"/>
</dbReference>
<dbReference type="PANTHER" id="PTHR12430">
    <property type="entry name" value="MITOCHONDRIAL IMPORT RECEPTOR SUBUNIT TOM20"/>
    <property type="match status" value="1"/>
</dbReference>
<dbReference type="GO" id="GO:0030150">
    <property type="term" value="P:protein import into mitochondrial matrix"/>
    <property type="evidence" value="ECO:0007669"/>
    <property type="project" value="TreeGrafter"/>
</dbReference>
<evidence type="ECO:0000256" key="2">
    <source>
        <dbReference type="ARBA" id="ARBA00005792"/>
    </source>
</evidence>
<dbReference type="PANTHER" id="PTHR12430:SF0">
    <property type="entry name" value="TRANSLOCASE OF OUTER MITOCHONDRIAL MEMBRANE 20"/>
    <property type="match status" value="1"/>
</dbReference>
<organism evidence="11 12">
    <name type="scientific">Pseudomicrostroma glucosiphilum</name>
    <dbReference type="NCBI Taxonomy" id="1684307"/>
    <lineage>
        <taxon>Eukaryota</taxon>
        <taxon>Fungi</taxon>
        <taxon>Dikarya</taxon>
        <taxon>Basidiomycota</taxon>
        <taxon>Ustilaginomycotina</taxon>
        <taxon>Exobasidiomycetes</taxon>
        <taxon>Microstromatales</taxon>
        <taxon>Microstromatales incertae sedis</taxon>
        <taxon>Pseudomicrostroma</taxon>
    </lineage>
</organism>
<keyword evidence="8" id="KW-0496">Mitochondrion</keyword>
<feature type="compositionally biased region" description="Low complexity" evidence="10">
    <location>
        <begin position="256"/>
        <end position="269"/>
    </location>
</feature>
<evidence type="ECO:0000313" key="12">
    <source>
        <dbReference type="Proteomes" id="UP000245942"/>
    </source>
</evidence>
<feature type="compositionally biased region" description="Low complexity" evidence="10">
    <location>
        <begin position="291"/>
        <end position="318"/>
    </location>
</feature>
<dbReference type="RefSeq" id="XP_025347942.1">
    <property type="nucleotide sequence ID" value="XM_025494310.1"/>
</dbReference>
<sequence length="351" mass="36373">MRASQIATITAASLLTAGIGYAFYFDYKRQNDPQFRKQLKKESKKTSKAQKRDTEAYKKKVQQAVEEVLKEVNAPGALPTDPALREKFFMESVTAGETLITLGPSQHLAAAAAFFKAVKVYPSPVELIMIYQKATPEPVFNLIMEMVGKDAELGGASGGPGAQSQNPLGALSGLAREAPNAASASNLDEVDDEPTPTNGASSSSADPAYTVGEERATTESASGPSSQASSQEWDKLSGASLGPSPPADSESTVQLSSSANASESTATEGAGEETQDSGTPSAEEPPSVLPTQEAAAAQTETETGAGATTEETAASTASPFNFAAGSYTPSPVFKEGDKAEEEEGAAAEEQK</sequence>
<evidence type="ECO:0000256" key="6">
    <source>
        <dbReference type="ARBA" id="ARBA00022927"/>
    </source>
</evidence>
<keyword evidence="3" id="KW-0813">Transport</keyword>
<dbReference type="GeneID" id="37016044"/>
<dbReference type="GO" id="GO:0006605">
    <property type="term" value="P:protein targeting"/>
    <property type="evidence" value="ECO:0007669"/>
    <property type="project" value="InterPro"/>
</dbReference>
<dbReference type="GO" id="GO:0030943">
    <property type="term" value="F:mitochondrion targeting sequence binding"/>
    <property type="evidence" value="ECO:0007669"/>
    <property type="project" value="TreeGrafter"/>
</dbReference>
<evidence type="ECO:0000313" key="11">
    <source>
        <dbReference type="EMBL" id="PWN20782.1"/>
    </source>
</evidence>
<feature type="compositionally biased region" description="Polar residues" evidence="10">
    <location>
        <begin position="195"/>
        <end position="205"/>
    </location>
</feature>
<dbReference type="GO" id="GO:0016031">
    <property type="term" value="P:tRNA import into mitochondrion"/>
    <property type="evidence" value="ECO:0007669"/>
    <property type="project" value="TreeGrafter"/>
</dbReference>
<dbReference type="InterPro" id="IPR002056">
    <property type="entry name" value="MAS20"/>
</dbReference>
<keyword evidence="9" id="KW-0472">Membrane</keyword>
<dbReference type="EMBL" id="KZ819327">
    <property type="protein sequence ID" value="PWN20782.1"/>
    <property type="molecule type" value="Genomic_DNA"/>
</dbReference>
<evidence type="ECO:0000256" key="3">
    <source>
        <dbReference type="ARBA" id="ARBA00022448"/>
    </source>
</evidence>
<keyword evidence="5" id="KW-1000">Mitochondrion outer membrane</keyword>
<dbReference type="OrthoDB" id="2154253at2759"/>
<protein>
    <submittedName>
        <fullName evidence="11">MAS20-domain-containing protein</fullName>
    </submittedName>
</protein>
<evidence type="ECO:0000256" key="7">
    <source>
        <dbReference type="ARBA" id="ARBA00022989"/>
    </source>
</evidence>
<feature type="region of interest" description="Disordered" evidence="10">
    <location>
        <begin position="35"/>
        <end position="55"/>
    </location>
</feature>
<dbReference type="InterPro" id="IPR023392">
    <property type="entry name" value="Tom20_dom_sf"/>
</dbReference>
<evidence type="ECO:0000256" key="4">
    <source>
        <dbReference type="ARBA" id="ARBA00022692"/>
    </source>
</evidence>
<evidence type="ECO:0000256" key="1">
    <source>
        <dbReference type="ARBA" id="ARBA00004572"/>
    </source>
</evidence>
<gene>
    <name evidence="11" type="ORF">BCV69DRAFT_299258</name>
</gene>
<dbReference type="Proteomes" id="UP000245942">
    <property type="component" value="Unassembled WGS sequence"/>
</dbReference>
<evidence type="ECO:0000256" key="5">
    <source>
        <dbReference type="ARBA" id="ARBA00022787"/>
    </source>
</evidence>
<accession>A0A316U6D9</accession>
<dbReference type="Pfam" id="PF02064">
    <property type="entry name" value="MAS20"/>
    <property type="match status" value="1"/>
</dbReference>
<keyword evidence="12" id="KW-1185">Reference proteome</keyword>
<feature type="compositionally biased region" description="Low complexity" evidence="10">
    <location>
        <begin position="220"/>
        <end position="231"/>
    </location>
</feature>
<evidence type="ECO:0000256" key="10">
    <source>
        <dbReference type="SAM" id="MobiDB-lite"/>
    </source>
</evidence>
<keyword evidence="7" id="KW-1133">Transmembrane helix</keyword>
<dbReference type="GO" id="GO:0008320">
    <property type="term" value="F:protein transmembrane transporter activity"/>
    <property type="evidence" value="ECO:0007669"/>
    <property type="project" value="TreeGrafter"/>
</dbReference>
<keyword evidence="6" id="KW-0653">Protein transport</keyword>
<reference evidence="11 12" key="1">
    <citation type="journal article" date="2018" name="Mol. Biol. Evol.">
        <title>Broad Genomic Sampling Reveals a Smut Pathogenic Ancestry of the Fungal Clade Ustilaginomycotina.</title>
        <authorList>
            <person name="Kijpornyongpan T."/>
            <person name="Mondo S.J."/>
            <person name="Barry K."/>
            <person name="Sandor L."/>
            <person name="Lee J."/>
            <person name="Lipzen A."/>
            <person name="Pangilinan J."/>
            <person name="LaButti K."/>
            <person name="Hainaut M."/>
            <person name="Henrissat B."/>
            <person name="Grigoriev I.V."/>
            <person name="Spatafora J.W."/>
            <person name="Aime M.C."/>
        </authorList>
    </citation>
    <scope>NUCLEOTIDE SEQUENCE [LARGE SCALE GENOMIC DNA]</scope>
    <source>
        <strain evidence="11 12">MCA 4718</strain>
    </source>
</reference>
<feature type="region of interest" description="Disordered" evidence="10">
    <location>
        <begin position="179"/>
        <end position="351"/>
    </location>
</feature>
<proteinExistence type="inferred from homology"/>
<keyword evidence="4" id="KW-0812">Transmembrane</keyword>
<dbReference type="PRINTS" id="PR00351">
    <property type="entry name" value="OM20RECEPTOR"/>
</dbReference>
<comment type="subcellular location">
    <subcellularLocation>
        <location evidence="1">Mitochondrion outer membrane</location>
        <topology evidence="1">Single-pass membrane protein</topology>
    </subcellularLocation>
</comment>
<evidence type="ECO:0000256" key="9">
    <source>
        <dbReference type="ARBA" id="ARBA00023136"/>
    </source>
</evidence>